<proteinExistence type="predicted"/>
<dbReference type="InterPro" id="IPR007813">
    <property type="entry name" value="PilN"/>
</dbReference>
<dbReference type="HOGENOM" id="CLU_649976_0_0_6"/>
<keyword evidence="1" id="KW-1133">Transmembrane helix</keyword>
<sequence>MKLTIPPLLKRSATAQKADICLIVRGNALFHAEKQDLIAQDDESLLKLTATEIAEAARRLLPNTDQQARIALALPNDEFVATSLNLPTIAPANLKNAVHLQLPTLLPGVADPLLLAVQPQNHTGATVALWLSARRADELFTEFEKQGLFLATIFPRILIMLPSPADKAGYLIDEDDNTVTAIEWSGSAIRRWLHVLKADCADEEFNKQFQTNLAAFNQDNALYKGNTEAWDSLPMPISAVYGYGFLPTGTQKHTQQLQQRKKRRQLAVMAGVIVGLGILSLGYAIHRELRLERKLAEVKSRTVDVTQLRNEVVEIEDYLASVKNFPQQHITDLMNKLNELIPKNSWITGLKIETGVAELEGYSPNPPALLEILTNNPAFTEVAFIRPTQKEADKMEERFGIRFKLVGVDFPTYLAEHFKVEQ</sequence>
<feature type="transmembrane region" description="Helical" evidence="1">
    <location>
        <begin position="266"/>
        <end position="285"/>
    </location>
</feature>
<name>I3CC37_9GAMM</name>
<dbReference type="PANTHER" id="PTHR40278:SF1">
    <property type="entry name" value="DNA UTILIZATION PROTEIN HOFN"/>
    <property type="match status" value="1"/>
</dbReference>
<evidence type="ECO:0000313" key="3">
    <source>
        <dbReference type="Proteomes" id="UP000005744"/>
    </source>
</evidence>
<dbReference type="OrthoDB" id="5622767at2"/>
<keyword evidence="3" id="KW-1185">Reference proteome</keyword>
<dbReference type="AlphaFoldDB" id="I3CC37"/>
<dbReference type="STRING" id="395493.BegalDRAFT_0258"/>
<accession>I3CC37</accession>
<reference evidence="2 3" key="1">
    <citation type="submission" date="2011-11" db="EMBL/GenBank/DDBJ databases">
        <title>Improved High-Quality Draft sequence of Beggiatoa alba B18lD.</title>
        <authorList>
            <consortium name="US DOE Joint Genome Institute"/>
            <person name="Lucas S."/>
            <person name="Han J."/>
            <person name="Lapidus A."/>
            <person name="Cheng J.-F."/>
            <person name="Goodwin L."/>
            <person name="Pitluck S."/>
            <person name="Peters L."/>
            <person name="Mikhailova N."/>
            <person name="Held B."/>
            <person name="Detter J.C."/>
            <person name="Han C."/>
            <person name="Tapia R."/>
            <person name="Land M."/>
            <person name="Hauser L."/>
            <person name="Kyrpides N."/>
            <person name="Ivanova N."/>
            <person name="Pagani I."/>
            <person name="Samuel K."/>
            <person name="Teske A."/>
            <person name="Mueller J."/>
            <person name="Woyke T."/>
        </authorList>
    </citation>
    <scope>NUCLEOTIDE SEQUENCE [LARGE SCALE GENOMIC DNA]</scope>
    <source>
        <strain evidence="2 3">B18LD</strain>
    </source>
</reference>
<dbReference type="Gene3D" id="3.30.420.380">
    <property type="match status" value="1"/>
</dbReference>
<organism evidence="2 3">
    <name type="scientific">Beggiatoa alba B18LD</name>
    <dbReference type="NCBI Taxonomy" id="395493"/>
    <lineage>
        <taxon>Bacteria</taxon>
        <taxon>Pseudomonadati</taxon>
        <taxon>Pseudomonadota</taxon>
        <taxon>Gammaproteobacteria</taxon>
        <taxon>Thiotrichales</taxon>
        <taxon>Thiotrichaceae</taxon>
        <taxon>Beggiatoa</taxon>
    </lineage>
</organism>
<keyword evidence="1" id="KW-0812">Transmembrane</keyword>
<dbReference type="RefSeq" id="WP_002682873.1">
    <property type="nucleotide sequence ID" value="NZ_JH600070.1"/>
</dbReference>
<protein>
    <submittedName>
        <fullName evidence="2">Tfp pilus assembly protein PilN</fullName>
    </submittedName>
</protein>
<evidence type="ECO:0000313" key="2">
    <source>
        <dbReference type="EMBL" id="EIJ41180.1"/>
    </source>
</evidence>
<dbReference type="EMBL" id="JH600070">
    <property type="protein sequence ID" value="EIJ41180.1"/>
    <property type="molecule type" value="Genomic_DNA"/>
</dbReference>
<keyword evidence="1" id="KW-0472">Membrane</keyword>
<dbReference type="eggNOG" id="COG3166">
    <property type="taxonomic scope" value="Bacteria"/>
</dbReference>
<dbReference type="InterPro" id="IPR052534">
    <property type="entry name" value="Extracell_DNA_Util/SecSys_Comp"/>
</dbReference>
<dbReference type="Pfam" id="PF05137">
    <property type="entry name" value="PilN"/>
    <property type="match status" value="1"/>
</dbReference>
<dbReference type="Proteomes" id="UP000005744">
    <property type="component" value="Unassembled WGS sequence"/>
</dbReference>
<evidence type="ECO:0000256" key="1">
    <source>
        <dbReference type="SAM" id="Phobius"/>
    </source>
</evidence>
<dbReference type="PANTHER" id="PTHR40278">
    <property type="entry name" value="DNA UTILIZATION PROTEIN HOFN"/>
    <property type="match status" value="1"/>
</dbReference>
<gene>
    <name evidence="2" type="ORF">BegalDRAFT_0258</name>
</gene>